<feature type="region of interest" description="Disordered" evidence="4">
    <location>
        <begin position="282"/>
        <end position="314"/>
    </location>
</feature>
<dbReference type="PROSITE" id="PS51292">
    <property type="entry name" value="ZF_RING_CH"/>
    <property type="match status" value="1"/>
</dbReference>
<evidence type="ECO:0000256" key="5">
    <source>
        <dbReference type="SAM" id="Phobius"/>
    </source>
</evidence>
<protein>
    <recommendedName>
        <fullName evidence="6">RING-CH-type domain-containing protein</fullName>
    </recommendedName>
</protein>
<dbReference type="SUPFAM" id="SSF57850">
    <property type="entry name" value="RING/U-box"/>
    <property type="match status" value="1"/>
</dbReference>
<evidence type="ECO:0000256" key="4">
    <source>
        <dbReference type="SAM" id="MobiDB-lite"/>
    </source>
</evidence>
<evidence type="ECO:0000313" key="7">
    <source>
        <dbReference type="EMBL" id="KRX09682.1"/>
    </source>
</evidence>
<evidence type="ECO:0000256" key="1">
    <source>
        <dbReference type="ARBA" id="ARBA00022723"/>
    </source>
</evidence>
<keyword evidence="8" id="KW-1185">Reference proteome</keyword>
<feature type="compositionally biased region" description="Basic and acidic residues" evidence="4">
    <location>
        <begin position="400"/>
        <end position="414"/>
    </location>
</feature>
<dbReference type="SMART" id="SM00744">
    <property type="entry name" value="RINGv"/>
    <property type="match status" value="1"/>
</dbReference>
<feature type="region of interest" description="Disordered" evidence="4">
    <location>
        <begin position="336"/>
        <end position="356"/>
    </location>
</feature>
<sequence length="748" mass="87456">MNLRKNSAVPLKEQLDFNQQKIQRRYQELKNFARLNNLSNSQLSVDPQSTLEITNSIRNQDKQIETQRNNYILNSQRDLRVYPKAENNKDQYGEKKSQPTEFFSSPDKMINNKSKKQWSGNTQCEETDQYNTKFDSQQDQIGLNQPNNRNEKIIQQLNSKLNAIKLQDVQKSQQKNQNQNLKDISQIQDKNGNNQFSFSKDTSSMNFIMQSKRTLQKNLTSKKNNDNSQTLQSTGPNVLDIVNTDRQLCIGMKQSPIKMGEQDESPNNYAIYTQSFSKTVQKQNSQIGSFKRGEENGQNQSQNSQNQSQLQASQNGQNLGLDQTSRLNNNIITNSKKSYKSQQKSKSQEKSSSCKQGQKRFDLLNVQSCESQSQSQSSLSQDNENSPRIENDQKACSTDDDSKNQYKYSDEKKEQNFKIKQQKMQLYQKQLEQQIITNEFGQNQYKKQEQLLHLQRTYSNNQNRIEEQDNEDSFQNNITEIKSEFGFKSEAYLKQSSLKSINYDAQQEIFDNDDKFCRICKQDEQQVSEPLISPCKCQKNMVKYVHNSCLYAWVSQNIFKNKKNLSKEDQYQKIMLSFKCELCKNSYSVKEDTIFSLKLALDNIYDKGMVKYNIFNIIMSIIALIVVIGFLISFLSQNQILDIRFYAMLMVMGFILLYLIFISVTFFNSLYQFDWKFVNSQDQNKHQLNLARIMRHKNIMERKIRQCQTQLVVKEEIQNTQNQGIQNESMQQINKISARQESDFEKQA</sequence>
<keyword evidence="5" id="KW-0472">Membrane</keyword>
<feature type="transmembrane region" description="Helical" evidence="5">
    <location>
        <begin position="614"/>
        <end position="635"/>
    </location>
</feature>
<reference evidence="7 8" key="1">
    <citation type="journal article" date="2015" name="Sci. Rep.">
        <title>Genome of the facultative scuticociliatosis pathogen Pseudocohnilembus persalinus provides insight into its virulence through horizontal gene transfer.</title>
        <authorList>
            <person name="Xiong J."/>
            <person name="Wang G."/>
            <person name="Cheng J."/>
            <person name="Tian M."/>
            <person name="Pan X."/>
            <person name="Warren A."/>
            <person name="Jiang C."/>
            <person name="Yuan D."/>
            <person name="Miao W."/>
        </authorList>
    </citation>
    <scope>NUCLEOTIDE SEQUENCE [LARGE SCALE GENOMIC DNA]</scope>
    <source>
        <strain evidence="7">36N120E</strain>
    </source>
</reference>
<feature type="compositionally biased region" description="Polar residues" evidence="4">
    <location>
        <begin position="219"/>
        <end position="236"/>
    </location>
</feature>
<dbReference type="Pfam" id="PF12906">
    <property type="entry name" value="RINGv"/>
    <property type="match status" value="1"/>
</dbReference>
<dbReference type="Proteomes" id="UP000054937">
    <property type="component" value="Unassembled WGS sequence"/>
</dbReference>
<keyword evidence="5" id="KW-1133">Transmembrane helix</keyword>
<evidence type="ECO:0000256" key="3">
    <source>
        <dbReference type="ARBA" id="ARBA00022833"/>
    </source>
</evidence>
<feature type="region of interest" description="Disordered" evidence="4">
    <location>
        <begin position="83"/>
        <end position="127"/>
    </location>
</feature>
<dbReference type="EMBL" id="LDAU01000044">
    <property type="protein sequence ID" value="KRX09682.1"/>
    <property type="molecule type" value="Genomic_DNA"/>
</dbReference>
<dbReference type="GO" id="GO:0008270">
    <property type="term" value="F:zinc ion binding"/>
    <property type="evidence" value="ECO:0007669"/>
    <property type="project" value="UniProtKB-KW"/>
</dbReference>
<feature type="compositionally biased region" description="Low complexity" evidence="4">
    <location>
        <begin position="372"/>
        <end position="381"/>
    </location>
</feature>
<feature type="compositionally biased region" description="Polar residues" evidence="4">
    <location>
        <begin position="117"/>
        <end position="127"/>
    </location>
</feature>
<evidence type="ECO:0000256" key="2">
    <source>
        <dbReference type="ARBA" id="ARBA00022771"/>
    </source>
</evidence>
<dbReference type="InterPro" id="IPR013083">
    <property type="entry name" value="Znf_RING/FYVE/PHD"/>
</dbReference>
<dbReference type="InterPro" id="IPR011016">
    <property type="entry name" value="Znf_RING-CH"/>
</dbReference>
<feature type="compositionally biased region" description="Low complexity" evidence="4">
    <location>
        <begin position="296"/>
        <end position="314"/>
    </location>
</feature>
<proteinExistence type="predicted"/>
<keyword evidence="2" id="KW-0863">Zinc-finger</keyword>
<name>A0A0V0R5A9_PSEPJ</name>
<dbReference type="InParanoid" id="A0A0V0R5A9"/>
<accession>A0A0V0R5A9</accession>
<organism evidence="7 8">
    <name type="scientific">Pseudocohnilembus persalinus</name>
    <name type="common">Ciliate</name>
    <dbReference type="NCBI Taxonomy" id="266149"/>
    <lineage>
        <taxon>Eukaryota</taxon>
        <taxon>Sar</taxon>
        <taxon>Alveolata</taxon>
        <taxon>Ciliophora</taxon>
        <taxon>Intramacronucleata</taxon>
        <taxon>Oligohymenophorea</taxon>
        <taxon>Scuticociliatia</taxon>
        <taxon>Philasterida</taxon>
        <taxon>Pseudocohnilembidae</taxon>
        <taxon>Pseudocohnilembus</taxon>
    </lineage>
</organism>
<feature type="compositionally biased region" description="Basic and acidic residues" evidence="4">
    <location>
        <begin position="83"/>
        <end position="98"/>
    </location>
</feature>
<dbReference type="AlphaFoldDB" id="A0A0V0R5A9"/>
<evidence type="ECO:0000313" key="8">
    <source>
        <dbReference type="Proteomes" id="UP000054937"/>
    </source>
</evidence>
<dbReference type="CDD" id="cd16495">
    <property type="entry name" value="RING_CH-C4HC3_MARCH"/>
    <property type="match status" value="1"/>
</dbReference>
<gene>
    <name evidence="7" type="ORF">PPERSA_02554</name>
</gene>
<evidence type="ECO:0000259" key="6">
    <source>
        <dbReference type="PROSITE" id="PS51292"/>
    </source>
</evidence>
<comment type="caution">
    <text evidence="7">The sequence shown here is derived from an EMBL/GenBank/DDBJ whole genome shotgun (WGS) entry which is preliminary data.</text>
</comment>
<keyword evidence="1" id="KW-0479">Metal-binding</keyword>
<feature type="region of interest" description="Disordered" evidence="4">
    <location>
        <begin position="372"/>
        <end position="414"/>
    </location>
</feature>
<feature type="transmembrane region" description="Helical" evidence="5">
    <location>
        <begin position="647"/>
        <end position="671"/>
    </location>
</feature>
<feature type="domain" description="RING-CH-type" evidence="6">
    <location>
        <begin position="509"/>
        <end position="590"/>
    </location>
</feature>
<keyword evidence="3" id="KW-0862">Zinc</keyword>
<feature type="region of interest" description="Disordered" evidence="4">
    <location>
        <begin position="219"/>
        <end position="238"/>
    </location>
</feature>
<dbReference type="Gene3D" id="3.30.40.10">
    <property type="entry name" value="Zinc/RING finger domain, C3HC4 (zinc finger)"/>
    <property type="match status" value="1"/>
</dbReference>
<keyword evidence="5" id="KW-0812">Transmembrane</keyword>
<feature type="compositionally biased region" description="Low complexity" evidence="4">
    <location>
        <begin position="340"/>
        <end position="356"/>
    </location>
</feature>